<name>A0ACB7EML9_NIBAL</name>
<organism evidence="1 2">
    <name type="scientific">Nibea albiflora</name>
    <name type="common">Yellow drum</name>
    <name type="synonym">Corvina albiflora</name>
    <dbReference type="NCBI Taxonomy" id="240163"/>
    <lineage>
        <taxon>Eukaryota</taxon>
        <taxon>Metazoa</taxon>
        <taxon>Chordata</taxon>
        <taxon>Craniata</taxon>
        <taxon>Vertebrata</taxon>
        <taxon>Euteleostomi</taxon>
        <taxon>Actinopterygii</taxon>
        <taxon>Neopterygii</taxon>
        <taxon>Teleostei</taxon>
        <taxon>Neoteleostei</taxon>
        <taxon>Acanthomorphata</taxon>
        <taxon>Eupercaria</taxon>
        <taxon>Sciaenidae</taxon>
        <taxon>Nibea</taxon>
    </lineage>
</organism>
<proteinExistence type="predicted"/>
<sequence length="398" mass="46757">MKLLGERVWRYTMVLFTCGDFLGEKTTEQHIESEGDSLKWLIERCRNRYHVFSNKKRSDSSQVTELLEKIDEMVWHNNGTHYKVDEQTLNIIKEKQEKVSERANERRKRAEEERQQRKTLIPGSRNKLCELRIVLLGMKTSGKSATGNNLLRKGAFATCQNNYCQVEEEEVADRLITVIDTPGWSRSSECTKEMDKEIVRGLSVSPLGVHAVLLVVPSDLTFREAQQVALEEHMNLFDAGIWKHTMVLFTYGDKLADKSIEEHIEREHRALRWLVDKCENKYHVVNNMKKSDMSQVTELFEKIEEMVAGNNGRLYCPDMNDVHHRIEEKFRRRQLKNVLKQRLEEEYRRRELELMINFKETLLALQADKESVTSTRPKLLSEYYAMTGKIHLFDFIIL</sequence>
<evidence type="ECO:0000313" key="1">
    <source>
        <dbReference type="EMBL" id="KAG8003442.1"/>
    </source>
</evidence>
<dbReference type="EMBL" id="CM024792">
    <property type="protein sequence ID" value="KAG8003442.1"/>
    <property type="molecule type" value="Genomic_DNA"/>
</dbReference>
<comment type="caution">
    <text evidence="1">The sequence shown here is derived from an EMBL/GenBank/DDBJ whole genome shotgun (WGS) entry which is preliminary data.</text>
</comment>
<accession>A0ACB7EML9</accession>
<dbReference type="Proteomes" id="UP000805704">
    <property type="component" value="Chromosome 4"/>
</dbReference>
<reference evidence="1" key="1">
    <citation type="submission" date="2020-04" db="EMBL/GenBank/DDBJ databases">
        <title>A chromosome-scale assembly and high-density genetic map of the yellow drum (Nibea albiflora) genome.</title>
        <authorList>
            <person name="Xu D."/>
            <person name="Zhang W."/>
            <person name="Chen R."/>
            <person name="Tan P."/>
            <person name="Wang L."/>
            <person name="Song H."/>
            <person name="Tian L."/>
            <person name="Zhu Q."/>
            <person name="Wang B."/>
        </authorList>
    </citation>
    <scope>NUCLEOTIDE SEQUENCE</scope>
    <source>
        <strain evidence="1">ZJHYS-2018</strain>
    </source>
</reference>
<evidence type="ECO:0000313" key="2">
    <source>
        <dbReference type="Proteomes" id="UP000805704"/>
    </source>
</evidence>
<gene>
    <name evidence="1" type="primary">GIMAP8</name>
    <name evidence="1" type="ORF">GBF38_018570</name>
</gene>
<protein>
    <submittedName>
        <fullName evidence="1">GTPase IMAP family member 8</fullName>
    </submittedName>
</protein>
<keyword evidence="2" id="KW-1185">Reference proteome</keyword>